<comment type="caution">
    <text evidence="2">The sequence shown here is derived from an EMBL/GenBank/DDBJ whole genome shotgun (WGS) entry which is preliminary data.</text>
</comment>
<dbReference type="Proteomes" id="UP000217446">
    <property type="component" value="Unassembled WGS sequence"/>
</dbReference>
<reference evidence="3" key="1">
    <citation type="submission" date="2017-05" db="EMBL/GenBank/DDBJ databases">
        <title>Streptomyces olivochromogenes NBRC 3561 whole genome shotgun sequence.</title>
        <authorList>
            <person name="Dohra H."/>
            <person name="Kodani S."/>
        </authorList>
    </citation>
    <scope>NUCLEOTIDE SEQUENCE [LARGE SCALE GENOMIC DNA]</scope>
    <source>
        <strain evidence="3">NBRC 3561</strain>
    </source>
</reference>
<keyword evidence="1" id="KW-0812">Transmembrane</keyword>
<keyword evidence="1" id="KW-1133">Transmembrane helix</keyword>
<dbReference type="EMBL" id="BDQI01000007">
    <property type="protein sequence ID" value="GAX52385.1"/>
    <property type="molecule type" value="Genomic_DNA"/>
</dbReference>
<feature type="transmembrane region" description="Helical" evidence="1">
    <location>
        <begin position="6"/>
        <end position="23"/>
    </location>
</feature>
<name>A0A250VDZ0_STROL</name>
<proteinExistence type="predicted"/>
<evidence type="ECO:0000256" key="1">
    <source>
        <dbReference type="SAM" id="Phobius"/>
    </source>
</evidence>
<organism evidence="2 3">
    <name type="scientific">Streptomyces olivochromogenes</name>
    <dbReference type="NCBI Taxonomy" id="1963"/>
    <lineage>
        <taxon>Bacteria</taxon>
        <taxon>Bacillati</taxon>
        <taxon>Actinomycetota</taxon>
        <taxon>Actinomycetes</taxon>
        <taxon>Kitasatosporales</taxon>
        <taxon>Streptomycetaceae</taxon>
        <taxon>Streptomyces</taxon>
    </lineage>
</organism>
<dbReference type="AlphaFoldDB" id="A0A250VDZ0"/>
<dbReference type="RefSeq" id="WP_067367233.1">
    <property type="nucleotide sequence ID" value="NZ_BDQI01000007.1"/>
</dbReference>
<evidence type="ECO:0000313" key="3">
    <source>
        <dbReference type="Proteomes" id="UP000217446"/>
    </source>
</evidence>
<evidence type="ECO:0000313" key="2">
    <source>
        <dbReference type="EMBL" id="GAX52385.1"/>
    </source>
</evidence>
<gene>
    <name evidence="2" type="ORF">SO3561_03899</name>
</gene>
<sequence length="71" mass="7983">MIELGVLFGLLVAAVLVLLFVLLRRRNGNTENVDGRLIEQARRLQAYNDRVSYNAAAVHSSSPTMTDHYRP</sequence>
<keyword evidence="3" id="KW-1185">Reference proteome</keyword>
<protein>
    <submittedName>
        <fullName evidence="2">Uncharacterized protein</fullName>
    </submittedName>
</protein>
<keyword evidence="1" id="KW-0472">Membrane</keyword>
<accession>A0A250VDZ0</accession>